<evidence type="ECO:0000313" key="3">
    <source>
        <dbReference type="Proteomes" id="UP001196413"/>
    </source>
</evidence>
<sequence length="137" mass="15513">MKSLSKKIVIEKNSSVDPLAKSSPVVSEDMAAFESKEGNNKSSDVLRIIDSFAKEGIKPYKREMTVQEYKDVMRAAVRECYKKKILNGIEIKDKVKKYVETLRRGEPLSLGHCPSKRPIEPNHSELPLPTKHSKTDL</sequence>
<proteinExistence type="predicted"/>
<comment type="caution">
    <text evidence="2">The sequence shown here is derived from an EMBL/GenBank/DDBJ whole genome shotgun (WGS) entry which is preliminary data.</text>
</comment>
<evidence type="ECO:0000256" key="1">
    <source>
        <dbReference type="SAM" id="MobiDB-lite"/>
    </source>
</evidence>
<feature type="region of interest" description="Disordered" evidence="1">
    <location>
        <begin position="107"/>
        <end position="137"/>
    </location>
</feature>
<dbReference type="Proteomes" id="UP001196413">
    <property type="component" value="Unassembled WGS sequence"/>
</dbReference>
<name>A0AAD5N5D7_PARTN</name>
<evidence type="ECO:0000313" key="2">
    <source>
        <dbReference type="EMBL" id="KAJ1362586.1"/>
    </source>
</evidence>
<accession>A0AAD5N5D7</accession>
<gene>
    <name evidence="2" type="ORF">KIN20_022190</name>
</gene>
<protein>
    <submittedName>
        <fullName evidence="2">Uncharacterized protein</fullName>
    </submittedName>
</protein>
<organism evidence="2 3">
    <name type="scientific">Parelaphostrongylus tenuis</name>
    <name type="common">Meningeal worm</name>
    <dbReference type="NCBI Taxonomy" id="148309"/>
    <lineage>
        <taxon>Eukaryota</taxon>
        <taxon>Metazoa</taxon>
        <taxon>Ecdysozoa</taxon>
        <taxon>Nematoda</taxon>
        <taxon>Chromadorea</taxon>
        <taxon>Rhabditida</taxon>
        <taxon>Rhabditina</taxon>
        <taxon>Rhabditomorpha</taxon>
        <taxon>Strongyloidea</taxon>
        <taxon>Metastrongylidae</taxon>
        <taxon>Parelaphostrongylus</taxon>
    </lineage>
</organism>
<reference evidence="2" key="1">
    <citation type="submission" date="2021-06" db="EMBL/GenBank/DDBJ databases">
        <title>Parelaphostrongylus tenuis whole genome reference sequence.</title>
        <authorList>
            <person name="Garwood T.J."/>
            <person name="Larsen P.A."/>
            <person name="Fountain-Jones N.M."/>
            <person name="Garbe J.R."/>
            <person name="Macchietto M.G."/>
            <person name="Kania S.A."/>
            <person name="Gerhold R.W."/>
            <person name="Richards J.E."/>
            <person name="Wolf T.M."/>
        </authorList>
    </citation>
    <scope>NUCLEOTIDE SEQUENCE</scope>
    <source>
        <strain evidence="2">MNPRO001-30</strain>
        <tissue evidence="2">Meninges</tissue>
    </source>
</reference>
<dbReference type="AlphaFoldDB" id="A0AAD5N5D7"/>
<keyword evidence="3" id="KW-1185">Reference proteome</keyword>
<dbReference type="EMBL" id="JAHQIW010004486">
    <property type="protein sequence ID" value="KAJ1362586.1"/>
    <property type="molecule type" value="Genomic_DNA"/>
</dbReference>